<dbReference type="Pfam" id="PF00551">
    <property type="entry name" value="Formyl_trans_N"/>
    <property type="match status" value="1"/>
</dbReference>
<keyword evidence="2 6" id="KW-0808">Transferase</keyword>
<dbReference type="RefSeq" id="WP_173582145.1">
    <property type="nucleotide sequence ID" value="NZ_WOTB01000003.1"/>
</dbReference>
<name>A0ABX0JM61_9PROT</name>
<evidence type="ECO:0000256" key="2">
    <source>
        <dbReference type="ARBA" id="ARBA00022679"/>
    </source>
</evidence>
<dbReference type="HAMAP" id="MF_01930">
    <property type="entry name" value="PurN"/>
    <property type="match status" value="1"/>
</dbReference>
<accession>A0ABX0JM61</accession>
<feature type="domain" description="Formyl transferase N-terminal" evidence="7">
    <location>
        <begin position="14"/>
        <end position="195"/>
    </location>
</feature>
<dbReference type="SUPFAM" id="SSF53328">
    <property type="entry name" value="Formyltransferase"/>
    <property type="match status" value="1"/>
</dbReference>
<dbReference type="GO" id="GO:0004644">
    <property type="term" value="F:phosphoribosylglycinamide formyltransferase activity"/>
    <property type="evidence" value="ECO:0007669"/>
    <property type="project" value="UniProtKB-EC"/>
</dbReference>
<comment type="pathway">
    <text evidence="1 6">Purine metabolism; IMP biosynthesis via de novo pathway; N(2)-formyl-N(1)-(5-phospho-D-ribosyl)glycinamide from N(1)-(5-phospho-D-ribosyl)glycinamide (10-formyl THF route): step 1/1.</text>
</comment>
<dbReference type="CDD" id="cd08645">
    <property type="entry name" value="FMT_core_GART"/>
    <property type="match status" value="1"/>
</dbReference>
<evidence type="ECO:0000313" key="9">
    <source>
        <dbReference type="Proteomes" id="UP000635278"/>
    </source>
</evidence>
<dbReference type="EC" id="2.1.2.2" evidence="6"/>
<organism evidence="8 9">
    <name type="scientific">Acetobacter musti</name>
    <dbReference type="NCBI Taxonomy" id="864732"/>
    <lineage>
        <taxon>Bacteria</taxon>
        <taxon>Pseudomonadati</taxon>
        <taxon>Pseudomonadota</taxon>
        <taxon>Alphaproteobacteria</taxon>
        <taxon>Acetobacterales</taxon>
        <taxon>Acetobacteraceae</taxon>
        <taxon>Acetobacter</taxon>
    </lineage>
</organism>
<keyword evidence="3 6" id="KW-0658">Purine biosynthesis</keyword>
<evidence type="ECO:0000256" key="1">
    <source>
        <dbReference type="ARBA" id="ARBA00005054"/>
    </source>
</evidence>
<protein>
    <recommendedName>
        <fullName evidence="6">Phosphoribosylglycinamide formyltransferase</fullName>
        <ecNumber evidence="6">2.1.2.2</ecNumber>
    </recommendedName>
    <alternativeName>
        <fullName evidence="6">5'-phosphoribosylglycinamide transformylase</fullName>
    </alternativeName>
    <alternativeName>
        <fullName evidence="6">GAR transformylase</fullName>
        <shortName evidence="6">GART</shortName>
    </alternativeName>
</protein>
<feature type="binding site" evidence="6">
    <location>
        <position position="119"/>
    </location>
    <ligand>
        <name>(6R)-10-formyltetrahydrofolate</name>
        <dbReference type="ChEBI" id="CHEBI:195366"/>
    </ligand>
</feature>
<comment type="similarity">
    <text evidence="4 6">Belongs to the GART family.</text>
</comment>
<dbReference type="Gene3D" id="3.40.50.170">
    <property type="entry name" value="Formyl transferase, N-terminal domain"/>
    <property type="match status" value="1"/>
</dbReference>
<feature type="active site" description="Proton donor" evidence="6">
    <location>
        <position position="121"/>
    </location>
</feature>
<comment type="catalytic activity">
    <reaction evidence="5 6">
        <text>N(1)-(5-phospho-beta-D-ribosyl)glycinamide + (6R)-10-formyltetrahydrofolate = N(2)-formyl-N(1)-(5-phospho-beta-D-ribosyl)glycinamide + (6S)-5,6,7,8-tetrahydrofolate + H(+)</text>
        <dbReference type="Rhea" id="RHEA:15053"/>
        <dbReference type="ChEBI" id="CHEBI:15378"/>
        <dbReference type="ChEBI" id="CHEBI:57453"/>
        <dbReference type="ChEBI" id="CHEBI:143788"/>
        <dbReference type="ChEBI" id="CHEBI:147286"/>
        <dbReference type="ChEBI" id="CHEBI:195366"/>
        <dbReference type="EC" id="2.1.2.2"/>
    </reaction>
</comment>
<reference evidence="8 9" key="1">
    <citation type="journal article" date="2020" name="Int. J. Syst. Evol. Microbiol.">
        <title>Novel acetic acid bacteria from cider fermentations: Acetobacter conturbans sp. nov. and Acetobacter fallax sp. nov.</title>
        <authorList>
            <person name="Sombolestani A.S."/>
            <person name="Cleenwerck I."/>
            <person name="Cnockaert M."/>
            <person name="Borremans W."/>
            <person name="Wieme A.D."/>
            <person name="De Vuyst L."/>
            <person name="Vandamme P."/>
        </authorList>
    </citation>
    <scope>NUCLEOTIDE SEQUENCE [LARGE SCALE GENOMIC DNA]</scope>
    <source>
        <strain evidence="8 9">LMG 30640</strain>
    </source>
</reference>
<dbReference type="PROSITE" id="PS00373">
    <property type="entry name" value="GART"/>
    <property type="match status" value="1"/>
</dbReference>
<feature type="binding site" evidence="6">
    <location>
        <begin position="23"/>
        <end position="25"/>
    </location>
    <ligand>
        <name>N(1)-(5-phospho-beta-D-ribosyl)glycinamide</name>
        <dbReference type="ChEBI" id="CHEBI:143788"/>
    </ligand>
</feature>
<evidence type="ECO:0000256" key="6">
    <source>
        <dbReference type="HAMAP-Rule" id="MF_01930"/>
    </source>
</evidence>
<proteinExistence type="inferred from homology"/>
<feature type="binding site" evidence="6">
    <location>
        <begin position="102"/>
        <end position="105"/>
    </location>
    <ligand>
        <name>(6R)-10-formyltetrahydrofolate</name>
        <dbReference type="ChEBI" id="CHEBI:195366"/>
    </ligand>
</feature>
<comment type="function">
    <text evidence="6">Catalyzes the transfer of a formyl group from 10-formyltetrahydrofolate to 5-phospho-ribosyl-glycinamide (GAR), producing 5-phospho-ribosyl-N-formylglycinamide (FGAR) and tetrahydrofolate.</text>
</comment>
<dbReference type="Proteomes" id="UP000635278">
    <property type="component" value="Unassembled WGS sequence"/>
</dbReference>
<comment type="caution">
    <text evidence="8">The sequence shown here is derived from an EMBL/GenBank/DDBJ whole genome shotgun (WGS) entry which is preliminary data.</text>
</comment>
<evidence type="ECO:0000259" key="7">
    <source>
        <dbReference type="Pfam" id="PF00551"/>
    </source>
</evidence>
<dbReference type="InterPro" id="IPR036477">
    <property type="entry name" value="Formyl_transf_N_sf"/>
</dbReference>
<dbReference type="PANTHER" id="PTHR43369:SF2">
    <property type="entry name" value="PHOSPHORIBOSYLGLYCINAMIDE FORMYLTRANSFERASE"/>
    <property type="match status" value="1"/>
</dbReference>
<feature type="binding site" evidence="6">
    <location>
        <position position="77"/>
    </location>
    <ligand>
        <name>(6R)-10-formyltetrahydrofolate</name>
        <dbReference type="ChEBI" id="CHEBI:195366"/>
    </ligand>
</feature>
<keyword evidence="9" id="KW-1185">Reference proteome</keyword>
<dbReference type="InterPro" id="IPR002376">
    <property type="entry name" value="Formyl_transf_N"/>
</dbReference>
<dbReference type="InterPro" id="IPR001555">
    <property type="entry name" value="GART_AS"/>
</dbReference>
<dbReference type="PANTHER" id="PTHR43369">
    <property type="entry name" value="PHOSPHORIBOSYLGLYCINAMIDE FORMYLTRANSFERASE"/>
    <property type="match status" value="1"/>
</dbReference>
<evidence type="ECO:0000256" key="5">
    <source>
        <dbReference type="ARBA" id="ARBA00047664"/>
    </source>
</evidence>
<sequence length="218" mass="23298">MTSPSSSPAAKKIRIAILISGRGSNMRSLIAACAASDFPASVSLVLSNREDAAGLIYAREAGLEVRAVPHRPYGKDRESHERAVNAALTEAGVEFVCLAGYMRLLTPYFTDSWAGQMINIHPSLLPLFPGTHTHERALEAGVRVHGCTVHRVTAGMDEGPIIAQAAVPVFPDTDTPDSLAARVLAQEHLLYPAALRRLLCGPACEMPVPEKNDALLVV</sequence>
<feature type="site" description="Raises pKa of active site His" evidence="6">
    <location>
        <position position="157"/>
    </location>
</feature>
<dbReference type="EMBL" id="WOTB01000003">
    <property type="protein sequence ID" value="NHN83710.1"/>
    <property type="molecule type" value="Genomic_DNA"/>
</dbReference>
<dbReference type="NCBIfam" id="TIGR00639">
    <property type="entry name" value="PurN"/>
    <property type="match status" value="1"/>
</dbReference>
<gene>
    <name evidence="6" type="primary">purN</name>
    <name evidence="8" type="ORF">GOB93_03520</name>
</gene>
<dbReference type="InterPro" id="IPR004607">
    <property type="entry name" value="GART"/>
</dbReference>
<evidence type="ECO:0000256" key="4">
    <source>
        <dbReference type="ARBA" id="ARBA00038440"/>
    </source>
</evidence>
<evidence type="ECO:0000313" key="8">
    <source>
        <dbReference type="EMBL" id="NHN83710.1"/>
    </source>
</evidence>
<evidence type="ECO:0000256" key="3">
    <source>
        <dbReference type="ARBA" id="ARBA00022755"/>
    </source>
</evidence>